<evidence type="ECO:0000313" key="1">
    <source>
        <dbReference type="EMBL" id="QJA98254.1"/>
    </source>
</evidence>
<gene>
    <name evidence="1" type="ORF">MM171A02078_0013</name>
    <name evidence="2" type="ORF">MM171B03328_0004</name>
</gene>
<dbReference type="AlphaFoldDB" id="A0A6M3X6S9"/>
<dbReference type="EMBL" id="MT143953">
    <property type="protein sequence ID" value="QJH93177.1"/>
    <property type="molecule type" value="Genomic_DNA"/>
</dbReference>
<accession>A0A6M3X6S9</accession>
<organism evidence="2">
    <name type="scientific">viral metagenome</name>
    <dbReference type="NCBI Taxonomy" id="1070528"/>
    <lineage>
        <taxon>unclassified sequences</taxon>
        <taxon>metagenomes</taxon>
        <taxon>organismal metagenomes</taxon>
    </lineage>
</organism>
<proteinExistence type="predicted"/>
<reference evidence="2" key="1">
    <citation type="submission" date="2020-03" db="EMBL/GenBank/DDBJ databases">
        <title>The deep terrestrial virosphere.</title>
        <authorList>
            <person name="Holmfeldt K."/>
            <person name="Nilsson E."/>
            <person name="Simone D."/>
            <person name="Lopez-Fernandez M."/>
            <person name="Wu X."/>
            <person name="de Brujin I."/>
            <person name="Lundin D."/>
            <person name="Andersson A."/>
            <person name="Bertilsson S."/>
            <person name="Dopson M."/>
        </authorList>
    </citation>
    <scope>NUCLEOTIDE SEQUENCE</scope>
    <source>
        <strain evidence="1">MM171A02078</strain>
        <strain evidence="2">MM171B03328</strain>
    </source>
</reference>
<protein>
    <submittedName>
        <fullName evidence="2">Uncharacterized protein</fullName>
    </submittedName>
</protein>
<dbReference type="EMBL" id="MT143565">
    <property type="protein sequence ID" value="QJA98254.1"/>
    <property type="molecule type" value="Genomic_DNA"/>
</dbReference>
<sequence>MDELKVTPGRGGNRHPLSVRAFILDYLAVDEDYIANMHRAYKVELARLAEENGRHRPYHKPRYHSFEMAVWVLAKEGLIEFSGREEESDSPQFQGWGIKPLRRFYRLK</sequence>
<name>A0A6M3X6S9_9ZZZZ</name>
<evidence type="ECO:0000313" key="2">
    <source>
        <dbReference type="EMBL" id="QJH93177.1"/>
    </source>
</evidence>